<dbReference type="Pfam" id="PF00961">
    <property type="entry name" value="LAGLIDADG_1"/>
    <property type="match status" value="1"/>
</dbReference>
<feature type="domain" description="Homing endonuclease LAGLIDADG" evidence="1">
    <location>
        <begin position="42"/>
        <end position="138"/>
    </location>
</feature>
<dbReference type="RefSeq" id="YP_009059683.1">
    <property type="nucleotide sequence ID" value="NC_024944.1"/>
</dbReference>
<accession>A0A088S8E6</accession>
<keyword evidence="2" id="KW-0496">Mitochondrion</keyword>
<evidence type="ECO:0000259" key="1">
    <source>
        <dbReference type="Pfam" id="PF00961"/>
    </source>
</evidence>
<keyword evidence="2" id="KW-0540">Nuclease</keyword>
<protein>
    <submittedName>
        <fullName evidence="2">LAGLIDADG/HNH endonuclease</fullName>
    </submittedName>
</protein>
<proteinExistence type="predicted"/>
<dbReference type="InterPro" id="IPR027434">
    <property type="entry name" value="Homing_endonucl"/>
</dbReference>
<dbReference type="InterPro" id="IPR004860">
    <property type="entry name" value="LAGLIDADG_dom"/>
</dbReference>
<dbReference type="AlphaFoldDB" id="A0A088S8E6"/>
<name>A0A088S8E6_9FUNG</name>
<dbReference type="EMBL" id="KM382275">
    <property type="protein sequence ID" value="AIO05733.1"/>
    <property type="molecule type" value="Genomic_DNA"/>
</dbReference>
<dbReference type="Gene3D" id="3.10.28.10">
    <property type="entry name" value="Homing endonucleases"/>
    <property type="match status" value="1"/>
</dbReference>
<gene>
    <name evidence="2" type="primary">orf49</name>
</gene>
<reference evidence="2" key="1">
    <citation type="submission" date="2014-08" db="EMBL/GenBank/DDBJ databases">
        <title>Complete mtDNA Sequence of the Mucoralean Fusion Parasite Parasitella parasitica.</title>
        <authorList>
            <person name="Ellenberger S."/>
            <person name="Burmester A."/>
            <person name="Wostemeyer J."/>
        </authorList>
    </citation>
    <scope>NUCLEOTIDE SEQUENCE</scope>
    <source>
        <strain evidence="2">CBS 412.66</strain>
    </source>
</reference>
<dbReference type="SUPFAM" id="SSF55608">
    <property type="entry name" value="Homing endonucleases"/>
    <property type="match status" value="1"/>
</dbReference>
<dbReference type="PANTHER" id="PTHR36181">
    <property type="entry name" value="INTRON-ENCODED ENDONUCLEASE AI3-RELATED"/>
    <property type="match status" value="1"/>
</dbReference>
<organism evidence="2">
    <name type="scientific">Parasitella parasitica</name>
    <dbReference type="NCBI Taxonomy" id="35722"/>
    <lineage>
        <taxon>Eukaryota</taxon>
        <taxon>Fungi</taxon>
        <taxon>Fungi incertae sedis</taxon>
        <taxon>Mucoromycota</taxon>
        <taxon>Mucoromycotina</taxon>
        <taxon>Mucoromycetes</taxon>
        <taxon>Mucorales</taxon>
        <taxon>Mucorineae</taxon>
        <taxon>Mucoraceae</taxon>
        <taxon>Parasitella</taxon>
    </lineage>
</organism>
<geneLocation type="mitochondrion" evidence="2"/>
<dbReference type="PANTHER" id="PTHR36181:SF4">
    <property type="entry name" value="LAGLIDADG ENDONUCLEASE"/>
    <property type="match status" value="1"/>
</dbReference>
<dbReference type="InterPro" id="IPR051289">
    <property type="entry name" value="LAGLIDADG_Endonuclease"/>
</dbReference>
<evidence type="ECO:0000313" key="2">
    <source>
        <dbReference type="EMBL" id="AIO05733.1"/>
    </source>
</evidence>
<keyword evidence="2" id="KW-0378">Hydrolase</keyword>
<sequence>MFNKLVHNYYFNKININKTYFKSTLSSQLDNNPIDNLNPWWITGFCDAESSFTVSIIKSKTSTIGWTISPCFIITLHVKDLELLRTIRKFFNETGSINISGNFVHYKVRSRKDLSIIITHFNKYPLYTSKIMSFVIFTSARGRDPLGGEAPGD</sequence>
<dbReference type="GeneID" id="20466184"/>
<dbReference type="GO" id="GO:0005739">
    <property type="term" value="C:mitochondrion"/>
    <property type="evidence" value="ECO:0007669"/>
    <property type="project" value="UniProtKB-ARBA"/>
</dbReference>
<dbReference type="GO" id="GO:0004519">
    <property type="term" value="F:endonuclease activity"/>
    <property type="evidence" value="ECO:0007669"/>
    <property type="project" value="UniProtKB-KW"/>
</dbReference>
<keyword evidence="2" id="KW-0255">Endonuclease</keyword>